<evidence type="ECO:0000313" key="3">
    <source>
        <dbReference type="Proteomes" id="UP001163823"/>
    </source>
</evidence>
<evidence type="ECO:0000256" key="1">
    <source>
        <dbReference type="ARBA" id="ARBA00009995"/>
    </source>
</evidence>
<dbReference type="PANTHER" id="PTHR11926:SF1392">
    <property type="entry name" value="GLYCOSYLTRANSFERASE"/>
    <property type="match status" value="1"/>
</dbReference>
<dbReference type="AlphaFoldDB" id="A0AAD7PN53"/>
<dbReference type="SUPFAM" id="SSF53756">
    <property type="entry name" value="UDP-Glycosyltransferase/glycogen phosphorylase"/>
    <property type="match status" value="1"/>
</dbReference>
<dbReference type="Proteomes" id="UP001163823">
    <property type="component" value="Chromosome 7"/>
</dbReference>
<proteinExistence type="inferred from homology"/>
<gene>
    <name evidence="2" type="ORF">O6P43_016688</name>
</gene>
<dbReference type="PANTHER" id="PTHR11926">
    <property type="entry name" value="GLUCOSYL/GLUCURONOSYL TRANSFERASES"/>
    <property type="match status" value="1"/>
</dbReference>
<dbReference type="Gene3D" id="3.40.50.2000">
    <property type="entry name" value="Glycogen Phosphorylase B"/>
    <property type="match status" value="1"/>
</dbReference>
<reference evidence="2" key="1">
    <citation type="journal article" date="2023" name="Science">
        <title>Elucidation of the pathway for biosynthesis of saponin adjuvants from the soapbark tree.</title>
        <authorList>
            <person name="Reed J."/>
            <person name="Orme A."/>
            <person name="El-Demerdash A."/>
            <person name="Owen C."/>
            <person name="Martin L.B.B."/>
            <person name="Misra R.C."/>
            <person name="Kikuchi S."/>
            <person name="Rejzek M."/>
            <person name="Martin A.C."/>
            <person name="Harkess A."/>
            <person name="Leebens-Mack J."/>
            <person name="Louveau T."/>
            <person name="Stephenson M.J."/>
            <person name="Osbourn A."/>
        </authorList>
    </citation>
    <scope>NUCLEOTIDE SEQUENCE</scope>
    <source>
        <strain evidence="2">S10</strain>
    </source>
</reference>
<protein>
    <submittedName>
        <fullName evidence="2">Glycosyltransferase</fullName>
    </submittedName>
</protein>
<dbReference type="KEGG" id="qsa:O6P43_016688"/>
<evidence type="ECO:0000313" key="2">
    <source>
        <dbReference type="EMBL" id="KAJ7961332.1"/>
    </source>
</evidence>
<dbReference type="GO" id="GO:0080043">
    <property type="term" value="F:quercetin 3-O-glucosyltransferase activity"/>
    <property type="evidence" value="ECO:0007669"/>
    <property type="project" value="TreeGrafter"/>
</dbReference>
<dbReference type="EMBL" id="JARAOO010000007">
    <property type="protein sequence ID" value="KAJ7961332.1"/>
    <property type="molecule type" value="Genomic_DNA"/>
</dbReference>
<sequence>MEEPLVLLMPFPAQGHIKPMLCLAQLLCHAGIHVTFLNTEHIHLQFTNRHAISAHFPSLRFESIPDGLPENHPRIRQNNPELIVSLTSVTKPLFKQLLVSSLEETTTAGGGSNVINCVIADCVLPFAIDVAQELGIPVIEFRTTSACYLWTTSFCIPKLLEEGQLPFKDNDDLDQPVTGVVGTEGVVPSTGLTGLLQGAT</sequence>
<comment type="caution">
    <text evidence="2">The sequence shown here is derived from an EMBL/GenBank/DDBJ whole genome shotgun (WGS) entry which is preliminary data.</text>
</comment>
<comment type="similarity">
    <text evidence="1">Belongs to the UDP-glycosyltransferase family.</text>
</comment>
<keyword evidence="3" id="KW-1185">Reference proteome</keyword>
<dbReference type="GO" id="GO:0080044">
    <property type="term" value="F:quercetin 7-O-glucosyltransferase activity"/>
    <property type="evidence" value="ECO:0007669"/>
    <property type="project" value="TreeGrafter"/>
</dbReference>
<organism evidence="2 3">
    <name type="scientific">Quillaja saponaria</name>
    <name type="common">Soap bark tree</name>
    <dbReference type="NCBI Taxonomy" id="32244"/>
    <lineage>
        <taxon>Eukaryota</taxon>
        <taxon>Viridiplantae</taxon>
        <taxon>Streptophyta</taxon>
        <taxon>Embryophyta</taxon>
        <taxon>Tracheophyta</taxon>
        <taxon>Spermatophyta</taxon>
        <taxon>Magnoliopsida</taxon>
        <taxon>eudicotyledons</taxon>
        <taxon>Gunneridae</taxon>
        <taxon>Pentapetalae</taxon>
        <taxon>rosids</taxon>
        <taxon>fabids</taxon>
        <taxon>Fabales</taxon>
        <taxon>Quillajaceae</taxon>
        <taxon>Quillaja</taxon>
    </lineage>
</organism>
<accession>A0AAD7PN53</accession>
<name>A0AAD7PN53_QUISA</name>